<evidence type="ECO:0000256" key="1">
    <source>
        <dbReference type="SAM" id="MobiDB-lite"/>
    </source>
</evidence>
<organism evidence="2">
    <name type="scientific">freshwater metagenome</name>
    <dbReference type="NCBI Taxonomy" id="449393"/>
    <lineage>
        <taxon>unclassified sequences</taxon>
        <taxon>metagenomes</taxon>
        <taxon>ecological metagenomes</taxon>
    </lineage>
</organism>
<dbReference type="AlphaFoldDB" id="A0A6J6WCB9"/>
<proteinExistence type="predicted"/>
<evidence type="ECO:0000313" key="2">
    <source>
        <dbReference type="EMBL" id="CAB4780743.1"/>
    </source>
</evidence>
<gene>
    <name evidence="2" type="ORF">UFOPK2928_00770</name>
</gene>
<reference evidence="2" key="1">
    <citation type="submission" date="2020-05" db="EMBL/GenBank/DDBJ databases">
        <authorList>
            <person name="Chiriac C."/>
            <person name="Salcher M."/>
            <person name="Ghai R."/>
            <person name="Kavagutti S V."/>
        </authorList>
    </citation>
    <scope>NUCLEOTIDE SEQUENCE</scope>
</reference>
<feature type="region of interest" description="Disordered" evidence="1">
    <location>
        <begin position="100"/>
        <end position="121"/>
    </location>
</feature>
<dbReference type="EMBL" id="CAEZZY010000077">
    <property type="protein sequence ID" value="CAB4780743.1"/>
    <property type="molecule type" value="Genomic_DNA"/>
</dbReference>
<sequence>MPSPTALVTASLIASVNAPNSAVAASTAVAIAIPFVIALVVLPTASSEVRIAAPSPLTSPDISAMPCALSEIGPKVSIATMTPTVVSKPVPAIAIAKSDKVIDPPPSKNAPNTDAAIKSPE</sequence>
<accession>A0A6J6WCB9</accession>
<protein>
    <submittedName>
        <fullName evidence="2">Unannotated protein</fullName>
    </submittedName>
</protein>
<name>A0A6J6WCB9_9ZZZZ</name>